<dbReference type="EMBL" id="ABCK01000012">
    <property type="protein sequence ID" value="EDM26999.1"/>
    <property type="molecule type" value="Genomic_DNA"/>
</dbReference>
<dbReference type="InterPro" id="IPR013517">
    <property type="entry name" value="FG-GAP"/>
</dbReference>
<keyword evidence="3" id="KW-1185">Reference proteome</keyword>
<dbReference type="InterPro" id="IPR028994">
    <property type="entry name" value="Integrin_alpha_N"/>
</dbReference>
<gene>
    <name evidence="2" type="ORF">LNTAR_07139</name>
</gene>
<dbReference type="STRING" id="313628.LNTAR_07139"/>
<dbReference type="PANTHER" id="PTHR45460:SF2">
    <property type="entry name" value="ALPHA 1,3 GLUCANASE, GH71 FAMILY (EUROFUNG)"/>
    <property type="match status" value="1"/>
</dbReference>
<dbReference type="AlphaFoldDB" id="A6DMW3"/>
<dbReference type="RefSeq" id="WP_007279206.1">
    <property type="nucleotide sequence ID" value="NZ_ABCK01000012.1"/>
</dbReference>
<dbReference type="SUPFAM" id="SSF69318">
    <property type="entry name" value="Integrin alpha N-terminal domain"/>
    <property type="match status" value="1"/>
</dbReference>
<dbReference type="Proteomes" id="UP000004947">
    <property type="component" value="Unassembled WGS sequence"/>
</dbReference>
<evidence type="ECO:0000256" key="1">
    <source>
        <dbReference type="ARBA" id="ARBA00022729"/>
    </source>
</evidence>
<protein>
    <recommendedName>
        <fullName evidence="4">VCBS repeat-containing protein</fullName>
    </recommendedName>
</protein>
<evidence type="ECO:0008006" key="4">
    <source>
        <dbReference type="Google" id="ProtNLM"/>
    </source>
</evidence>
<dbReference type="eggNOG" id="COG2133">
    <property type="taxonomic scope" value="Bacteria"/>
</dbReference>
<evidence type="ECO:0000313" key="2">
    <source>
        <dbReference type="EMBL" id="EDM26999.1"/>
    </source>
</evidence>
<accession>A6DMW3</accession>
<sequence length="398" mass="44643">MQKLLLLTLSLCLSAGAQYKKITLTEKFYSGGSAFGDLNGDGINDIVAGSFWWEGPDYKVKHQIRKLVANNKHTFVKDNAYMPEKYSNSFANWVRDINQDGKNDILIIGLPGTSFYAYLNPGTPEGKWQEVVLRDLVDNESPELVDIDGDGTEELICNYDGYFGYAKMNPAKPLEKWTFHKVSAKGKWYKYTHGIGMGDVNNDGRMDMLAGHGWLEQPANAKPDQEWIYHKQQFSNGERHCGAQMFAYDVDGDGKNDLITSGNAHGYGLYWFKNIDNKKFEKQTIMGATPQDNKFGVKFSQLHALKLIDMDKDGLLDIVTGKKYWAHGPKGDAEPMAPAVLYIFKLVRENSKAYYKPIKVDDNSGIGSQVNAGDVNQDGLNDIVVSNKKGVFVFLQKQ</sequence>
<reference evidence="2 3" key="1">
    <citation type="journal article" date="2010" name="J. Bacteriol.">
        <title>Genome sequence of Lentisphaera araneosa HTCC2155T, the type species of the order Lentisphaerales in the phylum Lentisphaerae.</title>
        <authorList>
            <person name="Thrash J.C."/>
            <person name="Cho J.C."/>
            <person name="Vergin K.L."/>
            <person name="Morris R.M."/>
            <person name="Giovannoni S.J."/>
        </authorList>
    </citation>
    <scope>NUCLEOTIDE SEQUENCE [LARGE SCALE GENOMIC DNA]</scope>
    <source>
        <strain evidence="2 3">HTCC2155</strain>
    </source>
</reference>
<comment type="caution">
    <text evidence="2">The sequence shown here is derived from an EMBL/GenBank/DDBJ whole genome shotgun (WGS) entry which is preliminary data.</text>
</comment>
<proteinExistence type="predicted"/>
<keyword evidence="1" id="KW-0732">Signal</keyword>
<organism evidence="2 3">
    <name type="scientific">Lentisphaera araneosa HTCC2155</name>
    <dbReference type="NCBI Taxonomy" id="313628"/>
    <lineage>
        <taxon>Bacteria</taxon>
        <taxon>Pseudomonadati</taxon>
        <taxon>Lentisphaerota</taxon>
        <taxon>Lentisphaeria</taxon>
        <taxon>Lentisphaerales</taxon>
        <taxon>Lentisphaeraceae</taxon>
        <taxon>Lentisphaera</taxon>
    </lineage>
</organism>
<dbReference type="OrthoDB" id="9816589at2"/>
<dbReference type="PANTHER" id="PTHR45460">
    <property type="entry name" value="SIMILAR TO CYSTEINE PROTEINASE"/>
    <property type="match status" value="1"/>
</dbReference>
<evidence type="ECO:0000313" key="3">
    <source>
        <dbReference type="Proteomes" id="UP000004947"/>
    </source>
</evidence>
<dbReference type="Pfam" id="PF13517">
    <property type="entry name" value="FG-GAP_3"/>
    <property type="match status" value="2"/>
</dbReference>
<dbReference type="Gene3D" id="2.130.10.130">
    <property type="entry name" value="Integrin alpha, N-terminal"/>
    <property type="match status" value="2"/>
</dbReference>
<name>A6DMW3_9BACT</name>